<dbReference type="RefSeq" id="XP_016263991.1">
    <property type="nucleotide sequence ID" value="XM_016405785.1"/>
</dbReference>
<dbReference type="EMBL" id="KN847335">
    <property type="protein sequence ID" value="KIW43775.1"/>
    <property type="molecule type" value="Genomic_DNA"/>
</dbReference>
<gene>
    <name evidence="2" type="ORF">PV06_04842</name>
</gene>
<feature type="transmembrane region" description="Helical" evidence="1">
    <location>
        <begin position="88"/>
        <end position="106"/>
    </location>
</feature>
<keyword evidence="1" id="KW-0812">Transmembrane</keyword>
<dbReference type="RefSeq" id="XP_016263990.1">
    <property type="nucleotide sequence ID" value="XM_016405784.1"/>
</dbReference>
<reference evidence="2 3" key="1">
    <citation type="submission" date="2015-01" db="EMBL/GenBank/DDBJ databases">
        <title>The Genome Sequence of Exophiala oligosperma CBS72588.</title>
        <authorList>
            <consortium name="The Broad Institute Genomics Platform"/>
            <person name="Cuomo C."/>
            <person name="de Hoog S."/>
            <person name="Gorbushina A."/>
            <person name="Stielow B."/>
            <person name="Teixiera M."/>
            <person name="Abouelleil A."/>
            <person name="Chapman S.B."/>
            <person name="Priest M."/>
            <person name="Young S.K."/>
            <person name="Wortman J."/>
            <person name="Nusbaum C."/>
            <person name="Birren B."/>
        </authorList>
    </citation>
    <scope>NUCLEOTIDE SEQUENCE [LARGE SCALE GENOMIC DNA]</scope>
    <source>
        <strain evidence="2 3">CBS 72588</strain>
    </source>
</reference>
<dbReference type="OrthoDB" id="3061561at2759"/>
<feature type="transmembrane region" description="Helical" evidence="1">
    <location>
        <begin position="126"/>
        <end position="146"/>
    </location>
</feature>
<proteinExistence type="predicted"/>
<name>A0A0D2E7H4_9EURO</name>
<dbReference type="EMBL" id="KN847335">
    <property type="protein sequence ID" value="KIW43774.1"/>
    <property type="molecule type" value="Genomic_DNA"/>
</dbReference>
<accession>A0A0D2E7H4</accession>
<sequence length="175" mass="19877">MHTVSFQHELSQLLGMKPYMFCPHFYTSWCSETTDFNSGISATCCHGHDDHILDPPMLIVHRKTWAGDTKNALQNQGYKNAEWSALHSFYATMGVFVIDIHARFNYFFPTGILATTFRKKPAGEVILFWGSLCTMCGLAYGFARVYHVVKSFISLRQLAATAYQTPDWSAQIPHL</sequence>
<dbReference type="GeneID" id="27356916"/>
<evidence type="ECO:0000313" key="2">
    <source>
        <dbReference type="EMBL" id="KIW43774.1"/>
    </source>
</evidence>
<dbReference type="PANTHER" id="PTHR35043:SF7">
    <property type="entry name" value="TRANSCRIPTION FACTOR DOMAIN-CONTAINING PROTEIN"/>
    <property type="match status" value="1"/>
</dbReference>
<dbReference type="HOGENOM" id="CLU_1532559_0_0_1"/>
<protein>
    <submittedName>
        <fullName evidence="2">Uncharacterized protein</fullName>
    </submittedName>
</protein>
<dbReference type="AlphaFoldDB" id="A0A0D2E7H4"/>
<organism evidence="2 3">
    <name type="scientific">Exophiala oligosperma</name>
    <dbReference type="NCBI Taxonomy" id="215243"/>
    <lineage>
        <taxon>Eukaryota</taxon>
        <taxon>Fungi</taxon>
        <taxon>Dikarya</taxon>
        <taxon>Ascomycota</taxon>
        <taxon>Pezizomycotina</taxon>
        <taxon>Eurotiomycetes</taxon>
        <taxon>Chaetothyriomycetidae</taxon>
        <taxon>Chaetothyriales</taxon>
        <taxon>Herpotrichiellaceae</taxon>
        <taxon>Exophiala</taxon>
    </lineage>
</organism>
<dbReference type="Proteomes" id="UP000053342">
    <property type="component" value="Unassembled WGS sequence"/>
</dbReference>
<keyword evidence="1" id="KW-0472">Membrane</keyword>
<keyword evidence="3" id="KW-1185">Reference proteome</keyword>
<keyword evidence="1" id="KW-1133">Transmembrane helix</keyword>
<evidence type="ECO:0000256" key="1">
    <source>
        <dbReference type="SAM" id="Phobius"/>
    </source>
</evidence>
<dbReference type="PANTHER" id="PTHR35043">
    <property type="entry name" value="TRANSCRIPTION FACTOR DOMAIN-CONTAINING PROTEIN"/>
    <property type="match status" value="1"/>
</dbReference>
<dbReference type="VEuPathDB" id="FungiDB:PV06_04842"/>
<evidence type="ECO:0000313" key="3">
    <source>
        <dbReference type="Proteomes" id="UP000053342"/>
    </source>
</evidence>